<evidence type="ECO:0000313" key="2">
    <source>
        <dbReference type="Proteomes" id="UP000806211"/>
    </source>
</evidence>
<protein>
    <submittedName>
        <fullName evidence="1">Uncharacterized protein</fullName>
    </submittedName>
</protein>
<gene>
    <name evidence="1" type="ORF">INF37_04660</name>
</gene>
<keyword evidence="2" id="KW-1185">Reference proteome</keyword>
<dbReference type="EMBL" id="JADCKF010000003">
    <property type="protein sequence ID" value="MBE5055289.1"/>
    <property type="molecule type" value="Genomic_DNA"/>
</dbReference>
<dbReference type="RefSeq" id="WP_193536743.1">
    <property type="nucleotide sequence ID" value="NZ_JADCKF010000003.1"/>
</dbReference>
<sequence length="52" mass="6226">MFQRWINGYQHMSFNDFRAELTPKPDKPTEEIMDEVGSIMRAWEVTRDHGNI</sequence>
<comment type="caution">
    <text evidence="1">The sequence shown here is derived from an EMBL/GenBank/DDBJ whole genome shotgun (WGS) entry which is preliminary data.</text>
</comment>
<accession>A0ABR9R9F0</accession>
<reference evidence="1 2" key="1">
    <citation type="submission" date="2020-10" db="EMBL/GenBank/DDBJ databases">
        <title>ChiBAC.</title>
        <authorList>
            <person name="Zenner C."/>
            <person name="Hitch T.C.A."/>
            <person name="Clavel T."/>
        </authorList>
    </citation>
    <scope>NUCLEOTIDE SEQUENCE [LARGE SCALE GENOMIC DNA]</scope>
    <source>
        <strain evidence="1 2">DSM 107456</strain>
    </source>
</reference>
<evidence type="ECO:0000313" key="1">
    <source>
        <dbReference type="EMBL" id="MBE5055289.1"/>
    </source>
</evidence>
<organism evidence="1 2">
    <name type="scientific">Pseudoflavonifractor gallinarum</name>
    <dbReference type="NCBI Taxonomy" id="2779352"/>
    <lineage>
        <taxon>Bacteria</taxon>
        <taxon>Bacillati</taxon>
        <taxon>Bacillota</taxon>
        <taxon>Clostridia</taxon>
        <taxon>Eubacteriales</taxon>
        <taxon>Oscillospiraceae</taxon>
        <taxon>Pseudoflavonifractor</taxon>
    </lineage>
</organism>
<proteinExistence type="predicted"/>
<name>A0ABR9R9F0_9FIRM</name>
<dbReference type="Proteomes" id="UP000806211">
    <property type="component" value="Unassembled WGS sequence"/>
</dbReference>